<dbReference type="EMBL" id="SOIP01000188">
    <property type="protein sequence ID" value="TET81942.1"/>
    <property type="molecule type" value="Genomic_DNA"/>
</dbReference>
<dbReference type="PROSITE" id="PS00198">
    <property type="entry name" value="4FE4S_FER_1"/>
    <property type="match status" value="1"/>
</dbReference>
<protein>
    <submittedName>
        <fullName evidence="9">CoB--CoM heterodisulfide reductase iron-sulfur subunit A family protein</fullName>
    </submittedName>
</protein>
<evidence type="ECO:0000256" key="4">
    <source>
        <dbReference type="ARBA" id="ARBA00022827"/>
    </source>
</evidence>
<evidence type="ECO:0000259" key="8">
    <source>
        <dbReference type="PROSITE" id="PS51379"/>
    </source>
</evidence>
<evidence type="ECO:0000256" key="6">
    <source>
        <dbReference type="ARBA" id="ARBA00023004"/>
    </source>
</evidence>
<evidence type="ECO:0000313" key="10">
    <source>
        <dbReference type="Proteomes" id="UP000315534"/>
    </source>
</evidence>
<dbReference type="SUPFAM" id="SSF54862">
    <property type="entry name" value="4Fe-4S ferredoxins"/>
    <property type="match status" value="1"/>
</dbReference>
<gene>
    <name evidence="9" type="ORF">E3J38_03040</name>
</gene>
<proteinExistence type="inferred from homology"/>
<comment type="caution">
    <text evidence="9">The sequence shown here is derived from an EMBL/GenBank/DDBJ whole genome shotgun (WGS) entry which is preliminary data.</text>
</comment>
<accession>A0A523XRP8</accession>
<dbReference type="GO" id="GO:0046872">
    <property type="term" value="F:metal ion binding"/>
    <property type="evidence" value="ECO:0007669"/>
    <property type="project" value="UniProtKB-KW"/>
</dbReference>
<feature type="domain" description="4Fe-4S ferredoxin-type" evidence="8">
    <location>
        <begin position="114"/>
        <end position="145"/>
    </location>
</feature>
<dbReference type="Pfam" id="PF00037">
    <property type="entry name" value="Fer4"/>
    <property type="match status" value="1"/>
</dbReference>
<sequence length="336" mass="36769">MPVARDRFGAIKTLRVPRPKQGAVLVVGAGIGGIQASLDLVASGFKVYLVDSKSSIGGTMARLDKTFPTNDCAMCILAPKLVECGRDPNIELITNAEIEDVKGWAGNFSVTLLRRPRYIDPDKCTGCGECANVCPTRAINEFNEGLDARAGIYVRYPQAVPRSFLIDKDVCIGCGLCENICLAKAVNFNDTEEEEAIKVGAILLIPGFSPYDPTPQGEYGYGRYPNVVTSVEFERVLCASGPYGGQILRPSDGMMPKSIAFIQCVGSRDFRSGNDYCSAVCCTYATKEAIIAKEHVRDIEPTIFFMDMRIQVKGGERYYDRAKSEYGVRYVRARVA</sequence>
<feature type="non-terminal residue" evidence="9">
    <location>
        <position position="336"/>
    </location>
</feature>
<name>A0A523XRP8_UNCT6</name>
<keyword evidence="4" id="KW-0274">FAD</keyword>
<keyword evidence="6" id="KW-0408">Iron</keyword>
<keyword evidence="7" id="KW-0411">Iron-sulfur</keyword>
<evidence type="ECO:0000256" key="3">
    <source>
        <dbReference type="ARBA" id="ARBA00022723"/>
    </source>
</evidence>
<comment type="similarity">
    <text evidence="2">Belongs to the HdrA family.</text>
</comment>
<reference evidence="9 10" key="1">
    <citation type="submission" date="2019-03" db="EMBL/GenBank/DDBJ databases">
        <title>Metabolic potential of uncultured bacteria and archaea associated with petroleum seepage in deep-sea sediments.</title>
        <authorList>
            <person name="Dong X."/>
            <person name="Hubert C."/>
        </authorList>
    </citation>
    <scope>NUCLEOTIDE SEQUENCE [LARGE SCALE GENOMIC DNA]</scope>
    <source>
        <strain evidence="9">E29_bin36</strain>
    </source>
</reference>
<dbReference type="InterPro" id="IPR039650">
    <property type="entry name" value="HdrA-like"/>
</dbReference>
<feature type="domain" description="4Fe-4S ferredoxin-type" evidence="8">
    <location>
        <begin position="162"/>
        <end position="191"/>
    </location>
</feature>
<evidence type="ECO:0000256" key="1">
    <source>
        <dbReference type="ARBA" id="ARBA00001974"/>
    </source>
</evidence>
<keyword evidence="5" id="KW-0560">Oxidoreductase</keyword>
<evidence type="ECO:0000256" key="2">
    <source>
        <dbReference type="ARBA" id="ARBA00006561"/>
    </source>
</evidence>
<dbReference type="Gene3D" id="3.30.70.20">
    <property type="match status" value="2"/>
</dbReference>
<dbReference type="InterPro" id="IPR017900">
    <property type="entry name" value="4Fe4S_Fe_S_CS"/>
</dbReference>
<dbReference type="PANTHER" id="PTHR43498">
    <property type="entry name" value="FERREDOXIN:COB-COM HETERODISULFIDE REDUCTASE SUBUNIT A"/>
    <property type="match status" value="1"/>
</dbReference>
<comment type="cofactor">
    <cofactor evidence="1">
        <name>FAD</name>
        <dbReference type="ChEBI" id="CHEBI:57692"/>
    </cofactor>
</comment>
<dbReference type="Proteomes" id="UP000315534">
    <property type="component" value="Unassembled WGS sequence"/>
</dbReference>
<dbReference type="Pfam" id="PF13450">
    <property type="entry name" value="NAD_binding_8"/>
    <property type="match status" value="1"/>
</dbReference>
<dbReference type="InterPro" id="IPR017896">
    <property type="entry name" value="4Fe4S_Fe-S-bd"/>
</dbReference>
<evidence type="ECO:0000256" key="5">
    <source>
        <dbReference type="ARBA" id="ARBA00023002"/>
    </source>
</evidence>
<keyword evidence="3" id="KW-0479">Metal-binding</keyword>
<evidence type="ECO:0000313" key="9">
    <source>
        <dbReference type="EMBL" id="TET81942.1"/>
    </source>
</evidence>
<dbReference type="GO" id="GO:0016491">
    <property type="term" value="F:oxidoreductase activity"/>
    <property type="evidence" value="ECO:0007669"/>
    <property type="project" value="UniProtKB-KW"/>
</dbReference>
<keyword evidence="4" id="KW-0285">Flavoprotein</keyword>
<dbReference type="PANTHER" id="PTHR43498:SF1">
    <property type="entry name" value="COB--COM HETERODISULFIDE REDUCTASE IRON-SULFUR SUBUNIT A"/>
    <property type="match status" value="1"/>
</dbReference>
<dbReference type="PROSITE" id="PS51379">
    <property type="entry name" value="4FE4S_FER_2"/>
    <property type="match status" value="2"/>
</dbReference>
<dbReference type="SUPFAM" id="SSF51971">
    <property type="entry name" value="Nucleotide-binding domain"/>
    <property type="match status" value="1"/>
</dbReference>
<dbReference type="GO" id="GO:0051536">
    <property type="term" value="F:iron-sulfur cluster binding"/>
    <property type="evidence" value="ECO:0007669"/>
    <property type="project" value="UniProtKB-KW"/>
</dbReference>
<dbReference type="Gene3D" id="3.40.50.720">
    <property type="entry name" value="NAD(P)-binding Rossmann-like Domain"/>
    <property type="match status" value="1"/>
</dbReference>
<organism evidence="9 10">
    <name type="scientific">candidate division TA06 bacterium</name>
    <dbReference type="NCBI Taxonomy" id="2250710"/>
    <lineage>
        <taxon>Bacteria</taxon>
        <taxon>Bacteria division TA06</taxon>
    </lineage>
</organism>
<evidence type="ECO:0000256" key="7">
    <source>
        <dbReference type="ARBA" id="ARBA00023014"/>
    </source>
</evidence>
<dbReference type="AlphaFoldDB" id="A0A523XRP8"/>